<name>A0A1I7YL32_9BILA</name>
<dbReference type="WBParaSite" id="L893_g17436.t1">
    <property type="protein sequence ID" value="L893_g17436.t1"/>
    <property type="gene ID" value="L893_g17436"/>
</dbReference>
<reference evidence="3" key="1">
    <citation type="submission" date="2016-11" db="UniProtKB">
        <authorList>
            <consortium name="WormBaseParasite"/>
        </authorList>
    </citation>
    <scope>IDENTIFICATION</scope>
</reference>
<keyword evidence="2" id="KW-1185">Reference proteome</keyword>
<organism evidence="2 3">
    <name type="scientific">Steinernema glaseri</name>
    <dbReference type="NCBI Taxonomy" id="37863"/>
    <lineage>
        <taxon>Eukaryota</taxon>
        <taxon>Metazoa</taxon>
        <taxon>Ecdysozoa</taxon>
        <taxon>Nematoda</taxon>
        <taxon>Chromadorea</taxon>
        <taxon>Rhabditida</taxon>
        <taxon>Tylenchina</taxon>
        <taxon>Panagrolaimomorpha</taxon>
        <taxon>Strongyloidoidea</taxon>
        <taxon>Steinernematidae</taxon>
        <taxon>Steinernema</taxon>
    </lineage>
</organism>
<feature type="region of interest" description="Disordered" evidence="1">
    <location>
        <begin position="29"/>
        <end position="72"/>
    </location>
</feature>
<evidence type="ECO:0000313" key="3">
    <source>
        <dbReference type="WBParaSite" id="L893_g17436.t1"/>
    </source>
</evidence>
<evidence type="ECO:0000313" key="2">
    <source>
        <dbReference type="Proteomes" id="UP000095287"/>
    </source>
</evidence>
<sequence>MGTPDNTLKFAVYCFFYDLPKRLRRREQFAKHPQATTQRRQRFSELEKADKMSRLHSTKTLPSKSNGQNSACLNKSSKIVRALLSVPTSAAPSLDTYKEQAPAGDESINTLTGLQRPSCSSRNGQRRSIEAALQEQAALEEERRQQQEERERQRREEEEKVTRGA</sequence>
<evidence type="ECO:0000256" key="1">
    <source>
        <dbReference type="SAM" id="MobiDB-lite"/>
    </source>
</evidence>
<proteinExistence type="predicted"/>
<feature type="region of interest" description="Disordered" evidence="1">
    <location>
        <begin position="90"/>
        <end position="165"/>
    </location>
</feature>
<feature type="compositionally biased region" description="Basic and acidic residues" evidence="1">
    <location>
        <begin position="140"/>
        <end position="165"/>
    </location>
</feature>
<feature type="compositionally biased region" description="Polar residues" evidence="1">
    <location>
        <begin position="58"/>
        <end position="72"/>
    </location>
</feature>
<feature type="compositionally biased region" description="Basic and acidic residues" evidence="1">
    <location>
        <begin position="42"/>
        <end position="53"/>
    </location>
</feature>
<dbReference type="Proteomes" id="UP000095287">
    <property type="component" value="Unplaced"/>
</dbReference>
<accession>A0A1I7YL32</accession>
<dbReference type="AlphaFoldDB" id="A0A1I7YL32"/>
<protein>
    <submittedName>
        <fullName evidence="3">TPX2 domain-containing protein</fullName>
    </submittedName>
</protein>
<feature type="compositionally biased region" description="Polar residues" evidence="1">
    <location>
        <begin position="107"/>
        <end position="123"/>
    </location>
</feature>